<proteinExistence type="predicted"/>
<dbReference type="OrthoDB" id="4359445at2759"/>
<organism evidence="3 4">
    <name type="scientific">Macrophomina phaseolina (strain MS6)</name>
    <name type="common">Charcoal rot fungus</name>
    <dbReference type="NCBI Taxonomy" id="1126212"/>
    <lineage>
        <taxon>Eukaryota</taxon>
        <taxon>Fungi</taxon>
        <taxon>Dikarya</taxon>
        <taxon>Ascomycota</taxon>
        <taxon>Pezizomycotina</taxon>
        <taxon>Dothideomycetes</taxon>
        <taxon>Dothideomycetes incertae sedis</taxon>
        <taxon>Botryosphaeriales</taxon>
        <taxon>Botryosphaeriaceae</taxon>
        <taxon>Macrophomina</taxon>
    </lineage>
</organism>
<dbReference type="EMBL" id="AHHD01000643">
    <property type="protein sequence ID" value="EKG09483.1"/>
    <property type="molecule type" value="Genomic_DNA"/>
</dbReference>
<dbReference type="Proteomes" id="UP000007129">
    <property type="component" value="Unassembled WGS sequence"/>
</dbReference>
<evidence type="ECO:0000313" key="4">
    <source>
        <dbReference type="Proteomes" id="UP000007129"/>
    </source>
</evidence>
<feature type="region of interest" description="Disordered" evidence="1">
    <location>
        <begin position="1"/>
        <end position="26"/>
    </location>
</feature>
<protein>
    <recommendedName>
        <fullName evidence="2">MULE transposase domain-containing protein</fullName>
    </recommendedName>
</protein>
<accession>K2R5P3</accession>
<dbReference type="PANTHER" id="PTHR47718:SF3">
    <property type="entry name" value="PROTEIN FAR1-RELATED SEQUENCE 5-LIKE"/>
    <property type="match status" value="1"/>
</dbReference>
<dbReference type="PANTHER" id="PTHR47718">
    <property type="entry name" value="OS01G0519700 PROTEIN"/>
    <property type="match status" value="1"/>
</dbReference>
<feature type="non-terminal residue" evidence="3">
    <location>
        <position position="478"/>
    </location>
</feature>
<name>K2R5P3_MACPH</name>
<reference evidence="3 4" key="1">
    <citation type="journal article" date="2012" name="BMC Genomics">
        <title>Tools to kill: Genome of one of the most destructive plant pathogenic fungi Macrophomina phaseolina.</title>
        <authorList>
            <person name="Islam M.S."/>
            <person name="Haque M.S."/>
            <person name="Islam M.M."/>
            <person name="Emdad E.M."/>
            <person name="Halim A."/>
            <person name="Hossen Q.M.M."/>
            <person name="Hossain M.Z."/>
            <person name="Ahmed B."/>
            <person name="Rahim S."/>
            <person name="Rahman M.S."/>
            <person name="Alam M.M."/>
            <person name="Hou S."/>
            <person name="Wan X."/>
            <person name="Saito J.A."/>
            <person name="Alam M."/>
        </authorList>
    </citation>
    <scope>NUCLEOTIDE SEQUENCE [LARGE SCALE GENOMIC DNA]</scope>
    <source>
        <strain evidence="3 4">MS6</strain>
    </source>
</reference>
<dbReference type="eggNOG" id="ENOG502QQB8">
    <property type="taxonomic scope" value="Eukaryota"/>
</dbReference>
<feature type="domain" description="MULE transposase" evidence="2">
    <location>
        <begin position="306"/>
        <end position="400"/>
    </location>
</feature>
<dbReference type="STRING" id="1126212.K2R5P3"/>
<dbReference type="VEuPathDB" id="FungiDB:MPH_13466"/>
<dbReference type="InParanoid" id="K2R5P3"/>
<dbReference type="HOGENOM" id="CLU_013727_0_1_1"/>
<dbReference type="InterPro" id="IPR018289">
    <property type="entry name" value="MULE_transposase_dom"/>
</dbReference>
<evidence type="ECO:0000313" key="3">
    <source>
        <dbReference type="EMBL" id="EKG09483.1"/>
    </source>
</evidence>
<dbReference type="AlphaFoldDB" id="K2R5P3"/>
<evidence type="ECO:0000259" key="2">
    <source>
        <dbReference type="Pfam" id="PF10551"/>
    </source>
</evidence>
<sequence>MDDFDDATGSDVPLAEQFPSETGTVLGQVTLEADTARDARKATASFDDVFPTTIEADNDEPIPLAPLPVAIYASIAEAKEALNTWALAHGYAYRVLRSRLTQHKRKEDRTLRTRELCCDLMYEHTTVATKKKTTQKGCGCLHRMVITCISGTEAQGQWEVTVMVAGHVKAVAATPSSNRLLRNIIIAHDESLDPSAHAAHRRRTPQAIAKIRELSDQGTQPKCIWGIITNDATLSASYITVQDIKYERRIYKLQRLQGRTPTQALLDELKDDNEWFTAFELNSQQQLASLFAHETSLQALKRWHRVLLLDCTYKTNLYKMPLLHIVGVDFTGSNFTVGFCFLSREDEAAYSTAISFFKQALGSLTPGVFITDKERALKNALTAQFPTSTQLLCAWNVYNNIKGHAHKVWVIHGGQEPSVQDEQERLREDFLTRWKEVMNASTPDDFTRVWQRFCADYNSQESLLGYVRKEWEPCKEQW</sequence>
<gene>
    <name evidence="3" type="ORF">MPH_13466</name>
</gene>
<dbReference type="Pfam" id="PF10551">
    <property type="entry name" value="MULE"/>
    <property type="match status" value="1"/>
</dbReference>
<comment type="caution">
    <text evidence="3">The sequence shown here is derived from an EMBL/GenBank/DDBJ whole genome shotgun (WGS) entry which is preliminary data.</text>
</comment>
<evidence type="ECO:0000256" key="1">
    <source>
        <dbReference type="SAM" id="MobiDB-lite"/>
    </source>
</evidence>